<dbReference type="HOGENOM" id="CLU_046802_1_1_1"/>
<feature type="compositionally biased region" description="Gly residues" evidence="14">
    <location>
        <begin position="320"/>
        <end position="340"/>
    </location>
</feature>
<evidence type="ECO:0000256" key="6">
    <source>
        <dbReference type="ARBA" id="ARBA00022692"/>
    </source>
</evidence>
<evidence type="ECO:0000256" key="1">
    <source>
        <dbReference type="ARBA" id="ARBA00004115"/>
    </source>
</evidence>
<reference evidence="15 16" key="1">
    <citation type="journal article" date="2012" name="Plant Cell">
        <title>Genome comparison of barley and maize smut fungi reveals targeted loss of RNA silencing components and species-specific presence of transposable elements.</title>
        <authorList>
            <person name="Laurie J.D."/>
            <person name="Ali S."/>
            <person name="Linning R."/>
            <person name="Mannhaupt G."/>
            <person name="Wong P."/>
            <person name="Gueldener U."/>
            <person name="Muensterkoetter M."/>
            <person name="Moore R."/>
            <person name="Kahmann R."/>
            <person name="Bakkeren G."/>
            <person name="Schirawski J."/>
        </authorList>
    </citation>
    <scope>NUCLEOTIDE SEQUENCE [LARGE SCALE GENOMIC DNA]</scope>
    <source>
        <strain evidence="16">Uh4875-4</strain>
    </source>
</reference>
<dbReference type="InterPro" id="IPR009567">
    <property type="entry name" value="SARAF"/>
</dbReference>
<dbReference type="STRING" id="1128400.I2FQC2"/>
<dbReference type="GO" id="GO:2001256">
    <property type="term" value="P:regulation of store-operated calcium entry"/>
    <property type="evidence" value="ECO:0007669"/>
    <property type="project" value="InterPro"/>
</dbReference>
<keyword evidence="10" id="KW-1133">Transmembrane helix</keyword>
<evidence type="ECO:0000256" key="3">
    <source>
        <dbReference type="ARBA" id="ARBA00016584"/>
    </source>
</evidence>
<keyword evidence="8" id="KW-0256">Endoplasmic reticulum</keyword>
<dbReference type="OMA" id="WILKGSC"/>
<keyword evidence="16" id="KW-1185">Reference proteome</keyword>
<evidence type="ECO:0000256" key="4">
    <source>
        <dbReference type="ARBA" id="ARBA00022448"/>
    </source>
</evidence>
<comment type="similarity">
    <text evidence="2">Belongs to the SARAF family.</text>
</comment>
<organism evidence="15 16">
    <name type="scientific">Ustilago hordei</name>
    <name type="common">Barley covered smut fungus</name>
    <dbReference type="NCBI Taxonomy" id="120017"/>
    <lineage>
        <taxon>Eukaryota</taxon>
        <taxon>Fungi</taxon>
        <taxon>Dikarya</taxon>
        <taxon>Basidiomycota</taxon>
        <taxon>Ustilaginomycotina</taxon>
        <taxon>Ustilaginomycetes</taxon>
        <taxon>Ustilaginales</taxon>
        <taxon>Ustilaginaceae</taxon>
        <taxon>Ustilago</taxon>
    </lineage>
</organism>
<keyword evidence="5" id="KW-0109">Calcium transport</keyword>
<feature type="compositionally biased region" description="Low complexity" evidence="14">
    <location>
        <begin position="237"/>
        <end position="251"/>
    </location>
</feature>
<keyword evidence="9" id="KW-0106">Calcium</keyword>
<keyword evidence="7" id="KW-0732">Signal</keyword>
<gene>
    <name evidence="15" type="ORF">UHOR_08537</name>
</gene>
<dbReference type="eggNOG" id="ENOG502QT6Y">
    <property type="taxonomic scope" value="Eukaryota"/>
</dbReference>
<dbReference type="Proteomes" id="UP000006174">
    <property type="component" value="Unassembled WGS sequence"/>
</dbReference>
<dbReference type="AlphaFoldDB" id="I2FQC2"/>
<dbReference type="EMBL" id="CAGI01000141">
    <property type="protein sequence ID" value="CCF49115.1"/>
    <property type="molecule type" value="Genomic_DNA"/>
</dbReference>
<dbReference type="Pfam" id="PF06682">
    <property type="entry name" value="SARAF"/>
    <property type="match status" value="1"/>
</dbReference>
<keyword evidence="11" id="KW-0406">Ion transport</keyword>
<dbReference type="PANTHER" id="PTHR15929:SF0">
    <property type="entry name" value="STORE-OPERATED CALCIUM ENTRY-ASSOCIATED REGULATORY FACTOR"/>
    <property type="match status" value="1"/>
</dbReference>
<keyword evidence="4" id="KW-0813">Transport</keyword>
<evidence type="ECO:0000313" key="16">
    <source>
        <dbReference type="Proteomes" id="UP000006174"/>
    </source>
</evidence>
<evidence type="ECO:0000256" key="14">
    <source>
        <dbReference type="SAM" id="MobiDB-lite"/>
    </source>
</evidence>
<feature type="compositionally biased region" description="Gly residues" evidence="14">
    <location>
        <begin position="199"/>
        <end position="229"/>
    </location>
</feature>
<evidence type="ECO:0000256" key="2">
    <source>
        <dbReference type="ARBA" id="ARBA00006833"/>
    </source>
</evidence>
<feature type="region of interest" description="Disordered" evidence="14">
    <location>
        <begin position="303"/>
        <end position="340"/>
    </location>
</feature>
<protein>
    <recommendedName>
        <fullName evidence="3">Store-operated calcium entry-associated regulatory factor</fullName>
    </recommendedName>
    <alternativeName>
        <fullName evidence="13">Transmembrane protein 66</fullName>
    </alternativeName>
</protein>
<evidence type="ECO:0000256" key="12">
    <source>
        <dbReference type="ARBA" id="ARBA00023136"/>
    </source>
</evidence>
<feature type="region of interest" description="Disordered" evidence="14">
    <location>
        <begin position="196"/>
        <end position="252"/>
    </location>
</feature>
<evidence type="ECO:0000256" key="13">
    <source>
        <dbReference type="ARBA" id="ARBA00031116"/>
    </source>
</evidence>
<sequence length="340" mass="35668">MIPSVSASKRKLRITSLTTALTLLLATITPTLAFKPNAAYYGAGRRIPMDSIRTLTFYSDKRTTYRRTSPLPQLTCVGSMCSRYRPDVIQCQAMGDNQWKCSADLPSTMRLGRVEVSCEGYDYADDPFVLKDSCALEYHLLPSERGPDDPWRNYRLGRKGAGESILEGLFQLAFWGILGAIVIGFIRAIRGNAAATTAGAGGRGGWGGGGGGWGGGGWWPGGGAGGFGGAPPPPYTAKPEPGTSTDSSSSSWRPGFWTGLGLGGLAATAAANRRRTQPSFFGASDYDYGYGGGGFGAGPSMFGGGGGGRRRGWDDDDRGIGGSGMGGFRESTGFGGTRNR</sequence>
<dbReference type="GO" id="GO:0005789">
    <property type="term" value="C:endoplasmic reticulum membrane"/>
    <property type="evidence" value="ECO:0007669"/>
    <property type="project" value="UniProtKB-SubCell"/>
</dbReference>
<evidence type="ECO:0000256" key="8">
    <source>
        <dbReference type="ARBA" id="ARBA00022824"/>
    </source>
</evidence>
<evidence type="ECO:0000256" key="9">
    <source>
        <dbReference type="ARBA" id="ARBA00022837"/>
    </source>
</evidence>
<comment type="subcellular location">
    <subcellularLocation>
        <location evidence="1">Endoplasmic reticulum membrane</location>
        <topology evidence="1">Single-pass type I membrane protein</topology>
    </subcellularLocation>
</comment>
<dbReference type="OrthoDB" id="20303at2759"/>
<dbReference type="GO" id="GO:0006816">
    <property type="term" value="P:calcium ion transport"/>
    <property type="evidence" value="ECO:0007669"/>
    <property type="project" value="UniProtKB-KW"/>
</dbReference>
<dbReference type="PANTHER" id="PTHR15929">
    <property type="entry name" value="STORE-OPERATED CALCIUM ENTRY-ASSOCIATED REGULATORY FACTOR"/>
    <property type="match status" value="1"/>
</dbReference>
<name>I2FQC2_USTHO</name>
<evidence type="ECO:0000256" key="11">
    <source>
        <dbReference type="ARBA" id="ARBA00023065"/>
    </source>
</evidence>
<evidence type="ECO:0000313" key="15">
    <source>
        <dbReference type="EMBL" id="CCF49115.1"/>
    </source>
</evidence>
<accession>I2FQC2</accession>
<comment type="caution">
    <text evidence="15">The sequence shown here is derived from an EMBL/GenBank/DDBJ whole genome shotgun (WGS) entry which is preliminary data.</text>
</comment>
<proteinExistence type="inferred from homology"/>
<evidence type="ECO:0000256" key="7">
    <source>
        <dbReference type="ARBA" id="ARBA00022729"/>
    </source>
</evidence>
<keyword evidence="6" id="KW-0812">Transmembrane</keyword>
<evidence type="ECO:0000256" key="5">
    <source>
        <dbReference type="ARBA" id="ARBA00022568"/>
    </source>
</evidence>
<keyword evidence="12" id="KW-0472">Membrane</keyword>
<evidence type="ECO:0000256" key="10">
    <source>
        <dbReference type="ARBA" id="ARBA00022989"/>
    </source>
</evidence>